<feature type="binding site" evidence="9">
    <location>
        <position position="210"/>
    </location>
    <ligand>
        <name>1-deoxy-D-xylulose 5-phosphate</name>
        <dbReference type="ChEBI" id="CHEBI:57792"/>
    </ligand>
</feature>
<feature type="binding site" evidence="9">
    <location>
        <position position="149"/>
    </location>
    <ligand>
        <name>1-deoxy-D-xylulose 5-phosphate</name>
        <dbReference type="ChEBI" id="CHEBI:57792"/>
    </ligand>
</feature>
<keyword evidence="7 9" id="KW-0414">Isoprene biosynthesis</keyword>
<feature type="binding site" evidence="9">
    <location>
        <position position="174"/>
    </location>
    <ligand>
        <name>1-deoxy-D-xylulose 5-phosphate</name>
        <dbReference type="ChEBI" id="CHEBI:57792"/>
    </ligand>
</feature>
<comment type="similarity">
    <text evidence="2 9">Belongs to the DXR family.</text>
</comment>
<dbReference type="Pfam" id="PF13288">
    <property type="entry name" value="DXPR_C"/>
    <property type="match status" value="1"/>
</dbReference>
<dbReference type="SUPFAM" id="SSF55347">
    <property type="entry name" value="Glyceraldehyde-3-phosphate dehydrogenase-like, C-terminal domain"/>
    <property type="match status" value="1"/>
</dbReference>
<dbReference type="GO" id="GO:0030604">
    <property type="term" value="F:1-deoxy-D-xylulose-5-phosphate reductoisomerase activity"/>
    <property type="evidence" value="ECO:0007669"/>
    <property type="project" value="UniProtKB-EC"/>
</dbReference>
<dbReference type="Pfam" id="PF08436">
    <property type="entry name" value="DXP_redisom_C"/>
    <property type="match status" value="1"/>
</dbReference>
<sequence length="384" mass="41211">MKRCLSILGSTGSIGTQTLDVVRGLGLRVCALAANSNITLLENQIREFKPELVAVFDIDAAKKLKIAVADTPVRVVGGMEGLCEAAAFSGADLIVNAVVGMVGLKPTLAAIAAGKDVALANKETLVAGGSLVMKAAKENSVRIFPVDSEHSAIFQCLQGCPEKKALKRLILTASGGPFLGKTKEELRDITPQQALKHPNWNMGAKVTIDSATMMNKGLEIMEASWLFDMPSSKISVVVHRESVVHSMIEYEDNSVIAQLGLPDMRIPIQYAVTWPQRVPSPVGQLDLTDYGKLTFYKPDSETFTCLAACRKAIERGGLAPAAANGANEVAVKLFLNQQISFLQIGELVAQAMENQPDVREISSIDDILNADTYAREYVLKAAGK</sequence>
<feature type="binding site" evidence="9">
    <location>
        <position position="215"/>
    </location>
    <ligand>
        <name>1-deoxy-D-xylulose 5-phosphate</name>
        <dbReference type="ChEBI" id="CHEBI:57792"/>
    </ligand>
</feature>
<dbReference type="Gene3D" id="3.40.50.720">
    <property type="entry name" value="NAD(P)-binding Rossmann-like Domain"/>
    <property type="match status" value="1"/>
</dbReference>
<feature type="binding site" evidence="9">
    <location>
        <position position="147"/>
    </location>
    <ligand>
        <name>Mn(2+)</name>
        <dbReference type="ChEBI" id="CHEBI:29035"/>
    </ligand>
</feature>
<proteinExistence type="inferred from homology"/>
<feature type="binding site" evidence="9">
    <location>
        <position position="11"/>
    </location>
    <ligand>
        <name>NADPH</name>
        <dbReference type="ChEBI" id="CHEBI:57783"/>
    </ligand>
</feature>
<evidence type="ECO:0000256" key="5">
    <source>
        <dbReference type="ARBA" id="ARBA00023002"/>
    </source>
</evidence>
<keyword evidence="4 9" id="KW-0521">NADP</keyword>
<evidence type="ECO:0000259" key="11">
    <source>
        <dbReference type="Pfam" id="PF08436"/>
    </source>
</evidence>
<feature type="binding site" evidence="9">
    <location>
        <position position="122"/>
    </location>
    <ligand>
        <name>1-deoxy-D-xylulose 5-phosphate</name>
        <dbReference type="ChEBI" id="CHEBI:57792"/>
    </ligand>
</feature>
<feature type="binding site" evidence="9">
    <location>
        <position position="203"/>
    </location>
    <ligand>
        <name>NADPH</name>
        <dbReference type="ChEBI" id="CHEBI:57783"/>
    </ligand>
</feature>
<dbReference type="PIRSF" id="PIRSF006205">
    <property type="entry name" value="Dxp_reductismrs"/>
    <property type="match status" value="1"/>
</dbReference>
<dbReference type="PANTHER" id="PTHR30525:SF0">
    <property type="entry name" value="1-DEOXY-D-XYLULOSE 5-PHOSPHATE REDUCTOISOMERASE, CHLOROPLASTIC"/>
    <property type="match status" value="1"/>
</dbReference>
<feature type="binding site" evidence="9">
    <location>
        <position position="148"/>
    </location>
    <ligand>
        <name>1-deoxy-D-xylulose 5-phosphate</name>
        <dbReference type="ChEBI" id="CHEBI:57792"/>
    </ligand>
</feature>
<evidence type="ECO:0000256" key="3">
    <source>
        <dbReference type="ARBA" id="ARBA00022723"/>
    </source>
</evidence>
<evidence type="ECO:0000259" key="12">
    <source>
        <dbReference type="Pfam" id="PF13288"/>
    </source>
</evidence>
<comment type="function">
    <text evidence="9">Catalyzes the NADPH-dependent rearrangement and reduction of 1-deoxy-D-xylulose-5-phosphate (DXP) to 2-C-methyl-D-erythritol 4-phosphate (MEP).</text>
</comment>
<keyword evidence="5 9" id="KW-0560">Oxidoreductase</keyword>
<evidence type="ECO:0000256" key="2">
    <source>
        <dbReference type="ARBA" id="ARBA00006825"/>
    </source>
</evidence>
<evidence type="ECO:0000256" key="6">
    <source>
        <dbReference type="ARBA" id="ARBA00023211"/>
    </source>
</evidence>
<evidence type="ECO:0000256" key="4">
    <source>
        <dbReference type="ARBA" id="ARBA00022857"/>
    </source>
</evidence>
<dbReference type="InterPro" id="IPR036291">
    <property type="entry name" value="NAD(P)-bd_dom_sf"/>
</dbReference>
<dbReference type="SUPFAM" id="SSF69055">
    <property type="entry name" value="1-deoxy-D-xylulose-5-phosphate reductoisomerase, C-terminal domain"/>
    <property type="match status" value="1"/>
</dbReference>
<protein>
    <recommendedName>
        <fullName evidence="9">1-deoxy-D-xylulose 5-phosphate reductoisomerase</fullName>
        <shortName evidence="9">DXP reductoisomerase</shortName>
        <ecNumber evidence="9">1.1.1.267</ecNumber>
    </recommendedName>
    <alternativeName>
        <fullName evidence="9">1-deoxyxylulose-5-phosphate reductoisomerase</fullName>
    </alternativeName>
    <alternativeName>
        <fullName evidence="9">2-C-methyl-D-erythritol 4-phosphate synthase</fullName>
    </alternativeName>
</protein>
<evidence type="ECO:0000256" key="7">
    <source>
        <dbReference type="ARBA" id="ARBA00023229"/>
    </source>
</evidence>
<feature type="domain" description="1-deoxy-D-xylulose 5-phosphate reductoisomerase N-terminal" evidence="10">
    <location>
        <begin position="5"/>
        <end position="129"/>
    </location>
</feature>
<dbReference type="EC" id="1.1.1.267" evidence="9"/>
<comment type="caution">
    <text evidence="13">The sequence shown here is derived from an EMBL/GenBank/DDBJ whole genome shotgun (WGS) entry which is preliminary data.</text>
</comment>
<feature type="binding site" evidence="9">
    <location>
        <position position="14"/>
    </location>
    <ligand>
        <name>NADPH</name>
        <dbReference type="ChEBI" id="CHEBI:57783"/>
    </ligand>
</feature>
<dbReference type="InterPro" id="IPR013512">
    <property type="entry name" value="DXP_reductoisomerase_N"/>
</dbReference>
<keyword evidence="3 9" id="KW-0479">Metal-binding</keyword>
<dbReference type="NCBIfam" id="NF009114">
    <property type="entry name" value="PRK12464.1"/>
    <property type="match status" value="1"/>
</dbReference>
<dbReference type="Proteomes" id="UP001082703">
    <property type="component" value="Unassembled WGS sequence"/>
</dbReference>
<dbReference type="EMBL" id="JAPOHA010000002">
    <property type="protein sequence ID" value="MCY1713214.1"/>
    <property type="molecule type" value="Genomic_DNA"/>
</dbReference>
<feature type="binding site" evidence="9">
    <location>
        <position position="121"/>
    </location>
    <ligand>
        <name>NADPH</name>
        <dbReference type="ChEBI" id="CHEBI:57783"/>
    </ligand>
</feature>
<accession>A0ABT4BQQ1</accession>
<feature type="domain" description="1-deoxy-D-xylulose 5-phosphate reductoisomerase C-terminal" evidence="11">
    <location>
        <begin position="143"/>
        <end position="227"/>
    </location>
</feature>
<dbReference type="HAMAP" id="MF_00183">
    <property type="entry name" value="DXP_reductoisom"/>
    <property type="match status" value="1"/>
</dbReference>
<feature type="binding site" evidence="9">
    <location>
        <position position="197"/>
    </location>
    <ligand>
        <name>1-deoxy-D-xylulose 5-phosphate</name>
        <dbReference type="ChEBI" id="CHEBI:57792"/>
    </ligand>
</feature>
<feature type="binding site" evidence="9">
    <location>
        <position position="13"/>
    </location>
    <ligand>
        <name>NADPH</name>
        <dbReference type="ChEBI" id="CHEBI:57783"/>
    </ligand>
</feature>
<keyword evidence="9" id="KW-0460">Magnesium</keyword>
<feature type="binding site" evidence="9">
    <location>
        <position position="216"/>
    </location>
    <ligand>
        <name>1-deoxy-D-xylulose 5-phosphate</name>
        <dbReference type="ChEBI" id="CHEBI:57792"/>
    </ligand>
</feature>
<gene>
    <name evidence="9" type="primary">dxr</name>
    <name evidence="13" type="ORF">OUY18_02950</name>
</gene>
<dbReference type="SUPFAM" id="SSF51735">
    <property type="entry name" value="NAD(P)-binding Rossmann-fold domains"/>
    <property type="match status" value="1"/>
</dbReference>
<comment type="caution">
    <text evidence="9">Lacks conserved residue(s) required for the propagation of feature annotation.</text>
</comment>
<feature type="binding site" evidence="9">
    <location>
        <position position="12"/>
    </location>
    <ligand>
        <name>NADPH</name>
        <dbReference type="ChEBI" id="CHEBI:57783"/>
    </ligand>
</feature>
<feature type="domain" description="DXP reductoisomerase C-terminal" evidence="12">
    <location>
        <begin position="259"/>
        <end position="377"/>
    </location>
</feature>
<comment type="catalytic activity">
    <reaction evidence="8">
        <text>2-C-methyl-D-erythritol 4-phosphate + NADP(+) = 1-deoxy-D-xylulose 5-phosphate + NADPH + H(+)</text>
        <dbReference type="Rhea" id="RHEA:13717"/>
        <dbReference type="ChEBI" id="CHEBI:15378"/>
        <dbReference type="ChEBI" id="CHEBI:57783"/>
        <dbReference type="ChEBI" id="CHEBI:57792"/>
        <dbReference type="ChEBI" id="CHEBI:58262"/>
        <dbReference type="ChEBI" id="CHEBI:58349"/>
        <dbReference type="EC" id="1.1.1.267"/>
    </reaction>
    <physiologicalReaction direction="right-to-left" evidence="8">
        <dbReference type="Rhea" id="RHEA:13719"/>
    </physiologicalReaction>
</comment>
<keyword evidence="6 9" id="KW-0464">Manganese</keyword>
<comment type="cofactor">
    <cofactor evidence="9">
        <name>Mg(2+)</name>
        <dbReference type="ChEBI" id="CHEBI:18420"/>
    </cofactor>
    <cofactor evidence="9">
        <name>Mn(2+)</name>
        <dbReference type="ChEBI" id="CHEBI:29035"/>
    </cofactor>
</comment>
<feature type="binding site" evidence="9">
    <location>
        <position position="149"/>
    </location>
    <ligand>
        <name>Mn(2+)</name>
        <dbReference type="ChEBI" id="CHEBI:29035"/>
    </ligand>
</feature>
<dbReference type="InterPro" id="IPR013644">
    <property type="entry name" value="DXP_reductoisomerase_C"/>
</dbReference>
<evidence type="ECO:0000313" key="14">
    <source>
        <dbReference type="Proteomes" id="UP001082703"/>
    </source>
</evidence>
<organism evidence="13 14">
    <name type="scientific">Caproiciproducens galactitolivorans</name>
    <dbReference type="NCBI Taxonomy" id="642589"/>
    <lineage>
        <taxon>Bacteria</taxon>
        <taxon>Bacillati</taxon>
        <taxon>Bacillota</taxon>
        <taxon>Clostridia</taxon>
        <taxon>Eubacteriales</taxon>
        <taxon>Acutalibacteraceae</taxon>
        <taxon>Caproiciproducens</taxon>
    </lineage>
</organism>
<dbReference type="RefSeq" id="WP_268057212.1">
    <property type="nucleotide sequence ID" value="NZ_JAPOHA010000002.1"/>
</dbReference>
<dbReference type="NCBIfam" id="TIGR00243">
    <property type="entry name" value="Dxr"/>
    <property type="match status" value="1"/>
</dbReference>
<dbReference type="InterPro" id="IPR036169">
    <property type="entry name" value="DXPR_C_sf"/>
</dbReference>
<evidence type="ECO:0000256" key="1">
    <source>
        <dbReference type="ARBA" id="ARBA00005094"/>
    </source>
</evidence>
<evidence type="ECO:0000259" key="10">
    <source>
        <dbReference type="Pfam" id="PF02670"/>
    </source>
</evidence>
<evidence type="ECO:0000256" key="8">
    <source>
        <dbReference type="ARBA" id="ARBA00048543"/>
    </source>
</evidence>
<dbReference type="PANTHER" id="PTHR30525">
    <property type="entry name" value="1-DEOXY-D-XYLULOSE 5-PHOSPHATE REDUCTOISOMERASE"/>
    <property type="match status" value="1"/>
</dbReference>
<reference evidence="13 14" key="1">
    <citation type="submission" date="2022-11" db="EMBL/GenBank/DDBJ databases">
        <authorList>
            <person name="Caiyu Z."/>
        </authorList>
    </citation>
    <scope>NUCLEOTIDE SEQUENCE [LARGE SCALE GENOMIC DNA]</scope>
    <source>
        <strain evidence="13 14">YR-4</strain>
    </source>
</reference>
<feature type="binding site" evidence="9">
    <location>
        <position position="37"/>
    </location>
    <ligand>
        <name>NADPH</name>
        <dbReference type="ChEBI" id="CHEBI:57783"/>
    </ligand>
</feature>
<dbReference type="InterPro" id="IPR003821">
    <property type="entry name" value="DXP_reductoisomerase"/>
</dbReference>
<dbReference type="Gene3D" id="1.10.1740.10">
    <property type="match status" value="1"/>
</dbReference>
<name>A0ABT4BQQ1_9FIRM</name>
<feature type="binding site" evidence="9">
    <location>
        <position position="123"/>
    </location>
    <ligand>
        <name>NADPH</name>
        <dbReference type="ChEBI" id="CHEBI:57783"/>
    </ligand>
</feature>
<evidence type="ECO:0000256" key="9">
    <source>
        <dbReference type="HAMAP-Rule" id="MF_00183"/>
    </source>
</evidence>
<keyword evidence="14" id="KW-1185">Reference proteome</keyword>
<comment type="pathway">
    <text evidence="1 9">Isoprenoid biosynthesis; isopentenyl diphosphate biosynthesis via DXP pathway; isopentenyl diphosphate from 1-deoxy-D-xylulose 5-phosphate: step 1/6.</text>
</comment>
<feature type="binding site" evidence="9">
    <location>
        <position position="219"/>
    </location>
    <ligand>
        <name>Mn(2+)</name>
        <dbReference type="ChEBI" id="CHEBI:29035"/>
    </ligand>
</feature>
<dbReference type="Pfam" id="PF02670">
    <property type="entry name" value="DXP_reductoisom"/>
    <property type="match status" value="1"/>
</dbReference>
<evidence type="ECO:0000313" key="13">
    <source>
        <dbReference type="EMBL" id="MCY1713214.1"/>
    </source>
</evidence>
<feature type="binding site" evidence="9">
    <location>
        <position position="219"/>
    </location>
    <ligand>
        <name>1-deoxy-D-xylulose 5-phosphate</name>
        <dbReference type="ChEBI" id="CHEBI:57792"/>
    </ligand>
</feature>
<dbReference type="InterPro" id="IPR026877">
    <property type="entry name" value="DXPR_C"/>
</dbReference>